<dbReference type="SUPFAM" id="SSF50630">
    <property type="entry name" value="Acid proteases"/>
    <property type="match status" value="1"/>
</dbReference>
<dbReference type="EMBL" id="CP015772">
    <property type="protein sequence ID" value="ANH80458.1"/>
    <property type="molecule type" value="Genomic_DNA"/>
</dbReference>
<dbReference type="InterPro" id="IPR021109">
    <property type="entry name" value="Peptidase_aspartic_dom_sf"/>
</dbReference>
<accession>A0A1A9HYG0</accession>
<dbReference type="RefSeq" id="WP_067752951.1">
    <property type="nucleotide sequence ID" value="NZ_CP015772.1"/>
</dbReference>
<dbReference type="CDD" id="cd05483">
    <property type="entry name" value="retropepsin_like_bacteria"/>
    <property type="match status" value="1"/>
</dbReference>
<dbReference type="AlphaFoldDB" id="A0A1A9HYG0"/>
<evidence type="ECO:0000313" key="2">
    <source>
        <dbReference type="Proteomes" id="UP000077667"/>
    </source>
</evidence>
<gene>
    <name evidence="1" type="ORF">A8C56_05145</name>
</gene>
<dbReference type="Gene3D" id="2.40.70.10">
    <property type="entry name" value="Acid Proteases"/>
    <property type="match status" value="1"/>
</dbReference>
<dbReference type="KEGG" id="nia:A8C56_05145"/>
<sequence length="404" mass="44925">MNINAINRVLGFLSLIALAPLLIFSQTGQKQTISSAIPVFTVIPYEDATGLLIVPVTIEGKTYRFLFDTGAFTAIAPELDSILQLKKEGQINFVDANNIAGSASFIDLKDIAVGSLKFFNKRTALFASPLFKCLGIEGVLGNDLLSNYIVMIDPVKKQITITDQLNKLTFSRNKAAGSPVTLTQQKSPFIDTRLTHETTGAFVTVFDTGFRGFYQVSRLFAADPEMSSYFRVLDSGRIKGSNSLSVYDQNIETLETHYRMLLPELHIGNARFLDVPVQSMDKPYNALGVELLKYGACILDNKNKKFYFLPDKTTINMGDGEWPVSLGLSDDNLIITYVWDPKLRSQLEIGDQILAIGNHSYDGNNFCDLLTRIPFPDNADSEAITIKDQKGNIRKVILKKEDYD</sequence>
<dbReference type="OrthoDB" id="5580718at2"/>
<proteinExistence type="predicted"/>
<dbReference type="Proteomes" id="UP000077667">
    <property type="component" value="Chromosome"/>
</dbReference>
<evidence type="ECO:0008006" key="3">
    <source>
        <dbReference type="Google" id="ProtNLM"/>
    </source>
</evidence>
<evidence type="ECO:0000313" key="1">
    <source>
        <dbReference type="EMBL" id="ANH80458.1"/>
    </source>
</evidence>
<organism evidence="1 2">
    <name type="scientific">Niabella ginsenosidivorans</name>
    <dbReference type="NCBI Taxonomy" id="1176587"/>
    <lineage>
        <taxon>Bacteria</taxon>
        <taxon>Pseudomonadati</taxon>
        <taxon>Bacteroidota</taxon>
        <taxon>Chitinophagia</taxon>
        <taxon>Chitinophagales</taxon>
        <taxon>Chitinophagaceae</taxon>
        <taxon>Niabella</taxon>
    </lineage>
</organism>
<keyword evidence="2" id="KW-1185">Reference proteome</keyword>
<dbReference type="InterPro" id="IPR034122">
    <property type="entry name" value="Retropepsin-like_bacterial"/>
</dbReference>
<protein>
    <recommendedName>
        <fullName evidence="3">PDZ domain-containing protein</fullName>
    </recommendedName>
</protein>
<dbReference type="STRING" id="1176587.A8C56_05145"/>
<dbReference type="Pfam" id="PF13650">
    <property type="entry name" value="Asp_protease_2"/>
    <property type="match status" value="1"/>
</dbReference>
<reference evidence="1 2" key="1">
    <citation type="submission" date="2016-05" db="EMBL/GenBank/DDBJ databases">
        <title>Niabella ginsenosidivorans BS26 whole genome sequencing.</title>
        <authorList>
            <person name="Im W.T."/>
            <person name="Siddiqi M.Z."/>
        </authorList>
    </citation>
    <scope>NUCLEOTIDE SEQUENCE [LARGE SCALE GENOMIC DNA]</scope>
    <source>
        <strain evidence="1 2">BS26</strain>
    </source>
</reference>
<name>A0A1A9HYG0_9BACT</name>